<dbReference type="InterPro" id="IPR027417">
    <property type="entry name" value="P-loop_NTPase"/>
</dbReference>
<name>A0A382N097_9ZZZZ</name>
<gene>
    <name evidence="1" type="ORF">METZ01_LOCUS307044</name>
</gene>
<dbReference type="EMBL" id="UINC01096915">
    <property type="protein sequence ID" value="SVC54190.1"/>
    <property type="molecule type" value="Genomic_DNA"/>
</dbReference>
<dbReference type="SUPFAM" id="SSF52540">
    <property type="entry name" value="P-loop containing nucleoside triphosphate hydrolases"/>
    <property type="match status" value="1"/>
</dbReference>
<proteinExistence type="predicted"/>
<evidence type="ECO:0000313" key="1">
    <source>
        <dbReference type="EMBL" id="SVC54190.1"/>
    </source>
</evidence>
<protein>
    <recommendedName>
        <fullName evidence="2">ABC transporter domain-containing protein</fullName>
    </recommendedName>
</protein>
<accession>A0A382N097</accession>
<organism evidence="1">
    <name type="scientific">marine metagenome</name>
    <dbReference type="NCBI Taxonomy" id="408172"/>
    <lineage>
        <taxon>unclassified sequences</taxon>
        <taxon>metagenomes</taxon>
        <taxon>ecological metagenomes</taxon>
    </lineage>
</organism>
<sequence>MQQNDLLLPWRTVIQNVVVSAEIQGKQKAELKAKAAKLLEWIGLKGFEKSYPS</sequence>
<evidence type="ECO:0008006" key="2">
    <source>
        <dbReference type="Google" id="ProtNLM"/>
    </source>
</evidence>
<dbReference type="AlphaFoldDB" id="A0A382N097"/>
<reference evidence="1" key="1">
    <citation type="submission" date="2018-05" db="EMBL/GenBank/DDBJ databases">
        <authorList>
            <person name="Lanie J.A."/>
            <person name="Ng W.-L."/>
            <person name="Kazmierczak K.M."/>
            <person name="Andrzejewski T.M."/>
            <person name="Davidsen T.M."/>
            <person name="Wayne K.J."/>
            <person name="Tettelin H."/>
            <person name="Glass J.I."/>
            <person name="Rusch D."/>
            <person name="Podicherti R."/>
            <person name="Tsui H.-C.T."/>
            <person name="Winkler M.E."/>
        </authorList>
    </citation>
    <scope>NUCLEOTIDE SEQUENCE</scope>
</reference>
<feature type="non-terminal residue" evidence="1">
    <location>
        <position position="53"/>
    </location>
</feature>